<sequence>MNQQSLELTEQTSTDSTTTADPTAFTVPTDLESTGSKLVYLYLDAINGGDVSTLRESLDMQTISLYPILQTLSKKGLVERDGERYHVVA</sequence>
<dbReference type="Proteomes" id="UP000199126">
    <property type="component" value="Unassembled WGS sequence"/>
</dbReference>
<keyword evidence="3" id="KW-1185">Reference proteome</keyword>
<name>A0A1H8N1U0_9EURY</name>
<gene>
    <name evidence="2" type="ORF">SAMN04487948_101248</name>
</gene>
<protein>
    <recommendedName>
        <fullName evidence="4">Sugar-specific transcriptional regulator TrmB</fullName>
    </recommendedName>
</protein>
<evidence type="ECO:0000313" key="3">
    <source>
        <dbReference type="Proteomes" id="UP000199126"/>
    </source>
</evidence>
<dbReference type="RefSeq" id="WP_089820635.1">
    <property type="nucleotide sequence ID" value="NZ_FODV01000001.1"/>
</dbReference>
<dbReference type="EMBL" id="FODV01000001">
    <property type="protein sequence ID" value="SEO23479.1"/>
    <property type="molecule type" value="Genomic_DNA"/>
</dbReference>
<evidence type="ECO:0000256" key="1">
    <source>
        <dbReference type="SAM" id="MobiDB-lite"/>
    </source>
</evidence>
<evidence type="ECO:0000313" key="2">
    <source>
        <dbReference type="EMBL" id="SEO23479.1"/>
    </source>
</evidence>
<accession>A0A1H8N1U0</accession>
<reference evidence="3" key="1">
    <citation type="submission" date="2016-10" db="EMBL/GenBank/DDBJ databases">
        <authorList>
            <person name="Varghese N."/>
            <person name="Submissions S."/>
        </authorList>
    </citation>
    <scope>NUCLEOTIDE SEQUENCE [LARGE SCALE GENOMIC DNA]</scope>
    <source>
        <strain evidence="3">CGMCC 1.10121</strain>
    </source>
</reference>
<dbReference type="OrthoDB" id="304983at2157"/>
<evidence type="ECO:0008006" key="4">
    <source>
        <dbReference type="Google" id="ProtNLM"/>
    </source>
</evidence>
<proteinExistence type="predicted"/>
<dbReference type="AlphaFoldDB" id="A0A1H8N1U0"/>
<feature type="region of interest" description="Disordered" evidence="1">
    <location>
        <begin position="1"/>
        <end position="28"/>
    </location>
</feature>
<organism evidence="2 3">
    <name type="scientific">Halogranum amylolyticum</name>
    <dbReference type="NCBI Taxonomy" id="660520"/>
    <lineage>
        <taxon>Archaea</taxon>
        <taxon>Methanobacteriati</taxon>
        <taxon>Methanobacteriota</taxon>
        <taxon>Stenosarchaea group</taxon>
        <taxon>Halobacteria</taxon>
        <taxon>Halobacteriales</taxon>
        <taxon>Haloferacaceae</taxon>
    </lineage>
</organism>